<keyword evidence="4 6" id="KW-1133">Transmembrane helix</keyword>
<feature type="transmembrane region" description="Helical" evidence="6">
    <location>
        <begin position="239"/>
        <end position="260"/>
    </location>
</feature>
<evidence type="ECO:0000256" key="3">
    <source>
        <dbReference type="ARBA" id="ARBA00022692"/>
    </source>
</evidence>
<dbReference type="Gene3D" id="1.20.1250.20">
    <property type="entry name" value="MFS general substrate transporter like domains"/>
    <property type="match status" value="2"/>
</dbReference>
<proteinExistence type="predicted"/>
<name>A0A1D9C0Y8_9ASCO</name>
<keyword evidence="5 6" id="KW-0472">Membrane</keyword>
<feature type="transmembrane region" description="Helical" evidence="6">
    <location>
        <begin position="320"/>
        <end position="342"/>
    </location>
</feature>
<dbReference type="SUPFAM" id="SSF103473">
    <property type="entry name" value="MFS general substrate transporter"/>
    <property type="match status" value="1"/>
</dbReference>
<feature type="transmembrane region" description="Helical" evidence="6">
    <location>
        <begin position="446"/>
        <end position="466"/>
    </location>
</feature>
<feature type="transmembrane region" description="Helical" evidence="6">
    <location>
        <begin position="208"/>
        <end position="227"/>
    </location>
</feature>
<dbReference type="OMA" id="CTWACIM"/>
<evidence type="ECO:0000256" key="1">
    <source>
        <dbReference type="ARBA" id="ARBA00004141"/>
    </source>
</evidence>
<evidence type="ECO:0000313" key="7">
    <source>
        <dbReference type="EMBL" id="AOY08556.1"/>
    </source>
</evidence>
<dbReference type="GO" id="GO:0022857">
    <property type="term" value="F:transmembrane transporter activity"/>
    <property type="evidence" value="ECO:0007669"/>
    <property type="project" value="InterPro"/>
</dbReference>
<feature type="transmembrane region" description="Helical" evidence="6">
    <location>
        <begin position="354"/>
        <end position="375"/>
    </location>
</feature>
<dbReference type="EMBL" id="KX912920">
    <property type="protein sequence ID" value="AOY08556.1"/>
    <property type="molecule type" value="Genomic_DNA"/>
</dbReference>
<organism evidence="7">
    <name type="scientific">Ogataea parapolymorpha</name>
    <dbReference type="NCBI Taxonomy" id="1005962"/>
    <lineage>
        <taxon>Eukaryota</taxon>
        <taxon>Fungi</taxon>
        <taxon>Dikarya</taxon>
        <taxon>Ascomycota</taxon>
        <taxon>Saccharomycotina</taxon>
        <taxon>Pichiomycetes</taxon>
        <taxon>Pichiales</taxon>
        <taxon>Pichiaceae</taxon>
        <taxon>Ogataea</taxon>
    </lineage>
</organism>
<dbReference type="Pfam" id="PF07690">
    <property type="entry name" value="MFS_1"/>
    <property type="match status" value="1"/>
</dbReference>
<dbReference type="GO" id="GO:0016020">
    <property type="term" value="C:membrane"/>
    <property type="evidence" value="ECO:0007669"/>
    <property type="project" value="UniProtKB-SubCell"/>
</dbReference>
<feature type="transmembrane region" description="Helical" evidence="6">
    <location>
        <begin position="481"/>
        <end position="501"/>
    </location>
</feature>
<feature type="transmembrane region" description="Helical" evidence="6">
    <location>
        <begin position="411"/>
        <end position="434"/>
    </location>
</feature>
<dbReference type="FunFam" id="1.20.1250.20:FF:000247">
    <property type="entry name" value="MFS general substrate transporter"/>
    <property type="match status" value="1"/>
</dbReference>
<reference evidence="7" key="1">
    <citation type="submission" date="2016-09" db="EMBL/GenBank/DDBJ databases">
        <title>SOA1 encodes the major sulfonate transporter in Saccharomyces cerevisiae and its fungal family shows considerable substrate diversity.</title>
        <authorList>
            <person name="Holt S."/>
        </authorList>
    </citation>
    <scope>NUCLEOTIDE SEQUENCE</scope>
</reference>
<evidence type="ECO:0000256" key="5">
    <source>
        <dbReference type="ARBA" id="ARBA00023136"/>
    </source>
</evidence>
<dbReference type="InterPro" id="IPR011701">
    <property type="entry name" value="MFS"/>
</dbReference>
<accession>A0A1D9C0Y8</accession>
<dbReference type="AlphaFoldDB" id="A0A1D9C0Y8"/>
<dbReference type="PANTHER" id="PTHR43791">
    <property type="entry name" value="PERMEASE-RELATED"/>
    <property type="match status" value="1"/>
</dbReference>
<evidence type="ECO:0000256" key="4">
    <source>
        <dbReference type="ARBA" id="ARBA00022989"/>
    </source>
</evidence>
<evidence type="ECO:0000256" key="2">
    <source>
        <dbReference type="ARBA" id="ARBA00022448"/>
    </source>
</evidence>
<keyword evidence="2" id="KW-0813">Transport</keyword>
<dbReference type="FunFam" id="1.20.1250.20:FF:000106">
    <property type="entry name" value="MFS transporter, putative"/>
    <property type="match status" value="1"/>
</dbReference>
<comment type="subcellular location">
    <subcellularLocation>
        <location evidence="1">Membrane</location>
        <topology evidence="1">Multi-pass membrane protein</topology>
    </subcellularLocation>
</comment>
<evidence type="ECO:0000256" key="6">
    <source>
        <dbReference type="SAM" id="Phobius"/>
    </source>
</evidence>
<keyword evidence="3 6" id="KW-0812">Transmembrane</keyword>
<feature type="transmembrane region" description="Helical" evidence="6">
    <location>
        <begin position="176"/>
        <end position="196"/>
    </location>
</feature>
<sequence>MSSMVKEDSVIVSNESANFSDESLDLADAPNPFLDPAIERKFRQIYEESQYECRHRLDPEFTWTKKEERKVLWKLEYRVTFLACFMFAALQVDRGNLAQAVSDNLLDDLNLTTNQYNTGNTIFYLCFLSMELPSQLISKRLGADVWIPLQMCAWSIVTICQFWLKGKHSFYACRALLGIFEGGFIPDLVLWMSYFFTASELSIRLSLFWTSLSLSQIISAFEAYGLLHLRGHAGKGGWAWLFMVEGLSTLAIGIVSWFLMVPSAVQTKKPWNKKGWFTEREEKIVVNRILRDDPTKGDMHNRQGLTLKMIWTALMDYNLWPIYFIGLIAYIPVNTVTAYLTLVLKSSGFGTFDVNLLTIPYNVLHIILLLLITWLSEKINERLLLSLVQPIYSVPLLGVLRWWSGSLDNKWGTFAVTTLLLGVPYIHAMMVSLCSRNSQSIKTRTVSASLYNMFVQAGSIVASNIYRTPDKPYYHAGNTALFWISFLMIPTLLLSKLYYVYLNRKRDRIWQAMSEKEREDYILNSQDEGSARLTFRFAH</sequence>
<protein>
    <submittedName>
        <fullName evidence="7">Soa1-like protein</fullName>
    </submittedName>
</protein>
<dbReference type="PANTHER" id="PTHR43791:SF29">
    <property type="entry name" value="MAJOR FACILITATOR SUPERFAMILY (MFS) PROFILE DOMAIN-CONTAINING PROTEIN"/>
    <property type="match status" value="1"/>
</dbReference>
<dbReference type="InterPro" id="IPR036259">
    <property type="entry name" value="MFS_trans_sf"/>
</dbReference>